<dbReference type="Proteomes" id="UP000219338">
    <property type="component" value="Unassembled WGS sequence"/>
</dbReference>
<keyword evidence="3" id="KW-1185">Reference proteome</keyword>
<evidence type="ECO:0000256" key="1">
    <source>
        <dbReference type="SAM" id="MobiDB-lite"/>
    </source>
</evidence>
<dbReference type="OrthoDB" id="2971803at2759"/>
<sequence>MSPKKKIKSLYVEMDRAQSLYMNAASVIPAKIGVSICMSHDALAKDIKALHKTRWGHWKNRTTFDTARKRVEAHCERILETSRTCLNAAFLASAQERLAKEADEPRTSSAEPECRRTTREDSGRVQTSSAMETPPSRSSNLTGATSPTIPSNLSTASLPLQYPVMVPLHGAAQPSNLLSELEGLILDGNLIDFSDASPDLGQREGILIDFASEDSDASTIYRLSLGENDHSQMSNSLNGILAPPNIATETSAFSGQSGATGTPYSTNHPAQLSVPDVPPSTPSAGKSTGRFAGAAATVQMMSNVASAFSSIAGAIQNS</sequence>
<dbReference type="EMBL" id="FUEG01000008">
    <property type="protein sequence ID" value="SJL07668.1"/>
    <property type="molecule type" value="Genomic_DNA"/>
</dbReference>
<proteinExistence type="predicted"/>
<reference evidence="3" key="1">
    <citation type="journal article" date="2017" name="Nat. Ecol. Evol.">
        <title>Genome expansion and lineage-specific genetic innovations in the forest pathogenic fungi Armillaria.</title>
        <authorList>
            <person name="Sipos G."/>
            <person name="Prasanna A.N."/>
            <person name="Walter M.C."/>
            <person name="O'Connor E."/>
            <person name="Balint B."/>
            <person name="Krizsan K."/>
            <person name="Kiss B."/>
            <person name="Hess J."/>
            <person name="Varga T."/>
            <person name="Slot J."/>
            <person name="Riley R."/>
            <person name="Boka B."/>
            <person name="Rigling D."/>
            <person name="Barry K."/>
            <person name="Lee J."/>
            <person name="Mihaltcheva S."/>
            <person name="LaButti K."/>
            <person name="Lipzen A."/>
            <person name="Waldron R."/>
            <person name="Moloney N.M."/>
            <person name="Sperisen C."/>
            <person name="Kredics L."/>
            <person name="Vagvoelgyi C."/>
            <person name="Patrignani A."/>
            <person name="Fitzpatrick D."/>
            <person name="Nagy I."/>
            <person name="Doyle S."/>
            <person name="Anderson J.B."/>
            <person name="Grigoriev I.V."/>
            <person name="Gueldener U."/>
            <person name="Muensterkoetter M."/>
            <person name="Nagy L.G."/>
        </authorList>
    </citation>
    <scope>NUCLEOTIDE SEQUENCE [LARGE SCALE GENOMIC DNA]</scope>
    <source>
        <strain evidence="3">C18/9</strain>
    </source>
</reference>
<name>A0A284RG05_ARMOS</name>
<organism evidence="2 3">
    <name type="scientific">Armillaria ostoyae</name>
    <name type="common">Armillaria root rot fungus</name>
    <dbReference type="NCBI Taxonomy" id="47428"/>
    <lineage>
        <taxon>Eukaryota</taxon>
        <taxon>Fungi</taxon>
        <taxon>Dikarya</taxon>
        <taxon>Basidiomycota</taxon>
        <taxon>Agaricomycotina</taxon>
        <taxon>Agaricomycetes</taxon>
        <taxon>Agaricomycetidae</taxon>
        <taxon>Agaricales</taxon>
        <taxon>Marasmiineae</taxon>
        <taxon>Physalacriaceae</taxon>
        <taxon>Armillaria</taxon>
    </lineage>
</organism>
<feature type="compositionally biased region" description="Basic and acidic residues" evidence="1">
    <location>
        <begin position="98"/>
        <end position="123"/>
    </location>
</feature>
<evidence type="ECO:0000313" key="2">
    <source>
        <dbReference type="EMBL" id="SJL07668.1"/>
    </source>
</evidence>
<protein>
    <submittedName>
        <fullName evidence="2">Uncharacterized protein</fullName>
    </submittedName>
</protein>
<evidence type="ECO:0000313" key="3">
    <source>
        <dbReference type="Proteomes" id="UP000219338"/>
    </source>
</evidence>
<accession>A0A284RG05</accession>
<feature type="compositionally biased region" description="Polar residues" evidence="1">
    <location>
        <begin position="124"/>
        <end position="152"/>
    </location>
</feature>
<gene>
    <name evidence="2" type="ORF">ARMOST_11018</name>
</gene>
<feature type="compositionally biased region" description="Polar residues" evidence="1">
    <location>
        <begin position="250"/>
        <end position="270"/>
    </location>
</feature>
<feature type="region of interest" description="Disordered" evidence="1">
    <location>
        <begin position="98"/>
        <end position="152"/>
    </location>
</feature>
<feature type="region of interest" description="Disordered" evidence="1">
    <location>
        <begin position="250"/>
        <end position="287"/>
    </location>
</feature>
<dbReference type="AlphaFoldDB" id="A0A284RG05"/>